<dbReference type="Proteomes" id="UP000650511">
    <property type="component" value="Unassembled WGS sequence"/>
</dbReference>
<evidence type="ECO:0000256" key="4">
    <source>
        <dbReference type="ARBA" id="ARBA00022741"/>
    </source>
</evidence>
<dbReference type="GO" id="GO:0046677">
    <property type="term" value="P:response to antibiotic"/>
    <property type="evidence" value="ECO:0007669"/>
    <property type="project" value="UniProtKB-KW"/>
</dbReference>
<evidence type="ECO:0000256" key="6">
    <source>
        <dbReference type="ARBA" id="ARBA00022967"/>
    </source>
</evidence>
<evidence type="ECO:0000256" key="1">
    <source>
        <dbReference type="ARBA" id="ARBA00004202"/>
    </source>
</evidence>
<keyword evidence="5 10" id="KW-0067">ATP-binding</keyword>
<organism evidence="10 11">
    <name type="scientific">Egicoccus halophilus</name>
    <dbReference type="NCBI Taxonomy" id="1670830"/>
    <lineage>
        <taxon>Bacteria</taxon>
        <taxon>Bacillati</taxon>
        <taxon>Actinomycetota</taxon>
        <taxon>Nitriliruptoria</taxon>
        <taxon>Egicoccales</taxon>
        <taxon>Egicoccaceae</taxon>
        <taxon>Egicoccus</taxon>
    </lineage>
</organism>
<dbReference type="SMART" id="SM00382">
    <property type="entry name" value="AAA"/>
    <property type="match status" value="1"/>
</dbReference>
<reference evidence="10" key="2">
    <citation type="submission" date="2020-09" db="EMBL/GenBank/DDBJ databases">
        <authorList>
            <person name="Sun Q."/>
            <person name="Zhou Y."/>
        </authorList>
    </citation>
    <scope>NUCLEOTIDE SEQUENCE</scope>
    <source>
        <strain evidence="10">CGMCC 1.14988</strain>
    </source>
</reference>
<comment type="subcellular location">
    <subcellularLocation>
        <location evidence="1">Cell membrane</location>
        <topology evidence="1">Peripheral membrane protein</topology>
    </subcellularLocation>
</comment>
<dbReference type="Gene3D" id="3.40.50.300">
    <property type="entry name" value="P-loop containing nucleotide triphosphate hydrolases"/>
    <property type="match status" value="1"/>
</dbReference>
<keyword evidence="3" id="KW-1003">Cell membrane</keyword>
<keyword evidence="4" id="KW-0547">Nucleotide-binding</keyword>
<evidence type="ECO:0000256" key="2">
    <source>
        <dbReference type="ARBA" id="ARBA00022448"/>
    </source>
</evidence>
<accession>A0A8J3A948</accession>
<dbReference type="EMBL" id="BMHA01000009">
    <property type="protein sequence ID" value="GGI07648.1"/>
    <property type="molecule type" value="Genomic_DNA"/>
</dbReference>
<dbReference type="PROSITE" id="PS00211">
    <property type="entry name" value="ABC_TRANSPORTER_1"/>
    <property type="match status" value="1"/>
</dbReference>
<dbReference type="FunFam" id="3.40.50.300:FF:000589">
    <property type="entry name" value="ABC transporter, ATP-binding subunit"/>
    <property type="match status" value="1"/>
</dbReference>
<dbReference type="GO" id="GO:0016887">
    <property type="term" value="F:ATP hydrolysis activity"/>
    <property type="evidence" value="ECO:0007669"/>
    <property type="project" value="InterPro"/>
</dbReference>
<keyword evidence="2" id="KW-0813">Transport</keyword>
<evidence type="ECO:0000256" key="3">
    <source>
        <dbReference type="ARBA" id="ARBA00022475"/>
    </source>
</evidence>
<evidence type="ECO:0000256" key="5">
    <source>
        <dbReference type="ARBA" id="ARBA00022840"/>
    </source>
</evidence>
<protein>
    <submittedName>
        <fullName evidence="10">ABC transporter ATP-binding protein</fullName>
    </submittedName>
</protein>
<dbReference type="PANTHER" id="PTHR42711">
    <property type="entry name" value="ABC TRANSPORTER ATP-BINDING PROTEIN"/>
    <property type="match status" value="1"/>
</dbReference>
<evidence type="ECO:0000256" key="7">
    <source>
        <dbReference type="ARBA" id="ARBA00023136"/>
    </source>
</evidence>
<gene>
    <name evidence="10" type="ORF">GCM10011354_25140</name>
</gene>
<feature type="domain" description="ABC transporter" evidence="9">
    <location>
        <begin position="7"/>
        <end position="232"/>
    </location>
</feature>
<dbReference type="InterPro" id="IPR003439">
    <property type="entry name" value="ABC_transporter-like_ATP-bd"/>
</dbReference>
<dbReference type="CDD" id="cd03230">
    <property type="entry name" value="ABC_DR_subfamily_A"/>
    <property type="match status" value="1"/>
</dbReference>
<dbReference type="PANTHER" id="PTHR42711:SF16">
    <property type="entry name" value="ABC TRANSPORTER ATP-BINDING PROTEIN"/>
    <property type="match status" value="1"/>
</dbReference>
<evidence type="ECO:0000256" key="8">
    <source>
        <dbReference type="ARBA" id="ARBA00023251"/>
    </source>
</evidence>
<name>A0A8J3A948_9ACTN</name>
<dbReference type="InterPro" id="IPR050763">
    <property type="entry name" value="ABC_transporter_ATP-binding"/>
</dbReference>
<dbReference type="SUPFAM" id="SSF52540">
    <property type="entry name" value="P-loop containing nucleoside triphosphate hydrolases"/>
    <property type="match status" value="1"/>
</dbReference>
<dbReference type="InterPro" id="IPR027417">
    <property type="entry name" value="P-loop_NTPase"/>
</dbReference>
<dbReference type="InterPro" id="IPR017871">
    <property type="entry name" value="ABC_transporter-like_CS"/>
</dbReference>
<evidence type="ECO:0000259" key="9">
    <source>
        <dbReference type="PROSITE" id="PS50893"/>
    </source>
</evidence>
<dbReference type="GO" id="GO:0005886">
    <property type="term" value="C:plasma membrane"/>
    <property type="evidence" value="ECO:0007669"/>
    <property type="project" value="UniProtKB-SubCell"/>
</dbReference>
<dbReference type="RefSeq" id="WP_205745358.1">
    <property type="nucleotide sequence ID" value="NZ_BMHA01000009.1"/>
</dbReference>
<dbReference type="AlphaFoldDB" id="A0A8J3A948"/>
<reference evidence="10" key="1">
    <citation type="journal article" date="2014" name="Int. J. Syst. Evol. Microbiol.">
        <title>Complete genome sequence of Corynebacterium casei LMG S-19264T (=DSM 44701T), isolated from a smear-ripened cheese.</title>
        <authorList>
            <consortium name="US DOE Joint Genome Institute (JGI-PGF)"/>
            <person name="Walter F."/>
            <person name="Albersmeier A."/>
            <person name="Kalinowski J."/>
            <person name="Ruckert C."/>
        </authorList>
    </citation>
    <scope>NUCLEOTIDE SEQUENCE</scope>
    <source>
        <strain evidence="10">CGMCC 1.14988</strain>
    </source>
</reference>
<dbReference type="PROSITE" id="PS50893">
    <property type="entry name" value="ABC_TRANSPORTER_2"/>
    <property type="match status" value="1"/>
</dbReference>
<keyword evidence="7" id="KW-0472">Membrane</keyword>
<comment type="caution">
    <text evidence="10">The sequence shown here is derived from an EMBL/GenBank/DDBJ whole genome shotgun (WGS) entry which is preliminary data.</text>
</comment>
<keyword evidence="11" id="KW-1185">Reference proteome</keyword>
<dbReference type="Pfam" id="PF00005">
    <property type="entry name" value="ABC_tran"/>
    <property type="match status" value="1"/>
</dbReference>
<sequence>MPEPPSIEIRGLTKRYGRTTAVDGLDLEVARGETLALLGPNGAGKTTTVECCEGFRRPDAGTVRVLGLDPHRDGARLRPRVGLMLQEGGVYPMARPAEVLRLFASYYAQPLDPEALLERVGLDDARRTRFRDLSGGQKQRLSLALALIGRPEVVFLDEPTAGLDPAARRLTWEHVRELQGQGVSVVLTTHLLDEAEQLADRVAIVDRGRLVAEGTPDELTTGEWGELEFSARAGLDVAVLGTAIEAAVSELRPGRYVVHAPNSPRLVAALASWLADHDVALGHLQAGRVSLEEVFLRLTEEERP</sequence>
<keyword evidence="6" id="KW-1278">Translocase</keyword>
<proteinExistence type="predicted"/>
<keyword evidence="8" id="KW-0046">Antibiotic resistance</keyword>
<evidence type="ECO:0000313" key="10">
    <source>
        <dbReference type="EMBL" id="GGI07648.1"/>
    </source>
</evidence>
<dbReference type="GO" id="GO:0005524">
    <property type="term" value="F:ATP binding"/>
    <property type="evidence" value="ECO:0007669"/>
    <property type="project" value="UniProtKB-KW"/>
</dbReference>
<evidence type="ECO:0000313" key="11">
    <source>
        <dbReference type="Proteomes" id="UP000650511"/>
    </source>
</evidence>
<dbReference type="InterPro" id="IPR003593">
    <property type="entry name" value="AAA+_ATPase"/>
</dbReference>